<feature type="modified residue" description="Pyruvic acid (Ser); by autocatalysis" evidence="12">
    <location>
        <position position="245"/>
    </location>
</feature>
<organism evidence="13 14">
    <name type="scientific">Candidatus Coxiella mudrowiae</name>
    <dbReference type="NCBI Taxonomy" id="2054173"/>
    <lineage>
        <taxon>Bacteria</taxon>
        <taxon>Pseudomonadati</taxon>
        <taxon>Pseudomonadota</taxon>
        <taxon>Gammaproteobacteria</taxon>
        <taxon>Legionellales</taxon>
        <taxon>Coxiellaceae</taxon>
        <taxon>Coxiella</taxon>
    </lineage>
</organism>
<evidence type="ECO:0000256" key="5">
    <source>
        <dbReference type="ARBA" id="ARBA00023098"/>
    </source>
</evidence>
<dbReference type="EMBL" id="CP011126">
    <property type="protein sequence ID" value="AKQ33192.1"/>
    <property type="molecule type" value="Genomic_DNA"/>
</dbReference>
<comment type="catalytic activity">
    <reaction evidence="12">
        <text>a 1,2-diacyl-sn-glycero-3-phospho-L-serine + H(+) = a 1,2-diacyl-sn-glycero-3-phosphoethanolamine + CO2</text>
        <dbReference type="Rhea" id="RHEA:20828"/>
        <dbReference type="ChEBI" id="CHEBI:15378"/>
        <dbReference type="ChEBI" id="CHEBI:16526"/>
        <dbReference type="ChEBI" id="CHEBI:57262"/>
        <dbReference type="ChEBI" id="CHEBI:64612"/>
        <dbReference type="EC" id="4.1.1.65"/>
    </reaction>
</comment>
<evidence type="ECO:0000256" key="3">
    <source>
        <dbReference type="ARBA" id="ARBA00022516"/>
    </source>
</evidence>
<comment type="subcellular location">
    <subcellularLocation>
        <location evidence="12">Cell membrane</location>
        <topology evidence="12">Peripheral membrane protein</topology>
    </subcellularLocation>
</comment>
<comment type="pathway">
    <text evidence="12">Phospholipid metabolism; phosphatidylethanolamine biosynthesis; phosphatidylethanolamine from CDP-diacylglycerol: step 2/2.</text>
</comment>
<feature type="active site" description="Schiff-base intermediate with substrate; via pyruvic acid; for decarboxylase activity" evidence="12">
    <location>
        <position position="245"/>
    </location>
</feature>
<evidence type="ECO:0000256" key="12">
    <source>
        <dbReference type="HAMAP-Rule" id="MF_00662"/>
    </source>
</evidence>
<keyword evidence="2 12" id="KW-1003">Cell membrane</keyword>
<dbReference type="Pfam" id="PF02666">
    <property type="entry name" value="PS_Dcarbxylase"/>
    <property type="match status" value="1"/>
</dbReference>
<evidence type="ECO:0000256" key="4">
    <source>
        <dbReference type="ARBA" id="ARBA00022793"/>
    </source>
</evidence>
<evidence type="ECO:0000256" key="2">
    <source>
        <dbReference type="ARBA" id="ARBA00022475"/>
    </source>
</evidence>
<protein>
    <recommendedName>
        <fullName evidence="12">Phosphatidylserine decarboxylase proenzyme</fullName>
        <ecNumber evidence="12">4.1.1.65</ecNumber>
    </recommendedName>
    <component>
        <recommendedName>
            <fullName evidence="12">Phosphatidylserine decarboxylase alpha chain</fullName>
        </recommendedName>
    </component>
    <component>
        <recommendedName>
            <fullName evidence="12">Phosphatidylserine decarboxylase beta chain</fullName>
        </recommendedName>
    </component>
</protein>
<keyword evidence="9 12" id="KW-0456">Lyase</keyword>
<evidence type="ECO:0000256" key="8">
    <source>
        <dbReference type="ARBA" id="ARBA00023209"/>
    </source>
</evidence>
<evidence type="ECO:0000256" key="10">
    <source>
        <dbReference type="ARBA" id="ARBA00023264"/>
    </source>
</evidence>
<keyword evidence="7 12" id="KW-0865">Zymogen</keyword>
<comment type="cofactor">
    <cofactor evidence="12">
        <name>pyruvate</name>
        <dbReference type="ChEBI" id="CHEBI:15361"/>
    </cofactor>
    <text evidence="12">Binds 1 pyruvoyl group covalently per subunit.</text>
</comment>
<name>A0ABN4HP47_9COXI</name>
<keyword evidence="6 12" id="KW-0472">Membrane</keyword>
<comment type="PTM">
    <text evidence="12">Is synthesized initially as an inactive proenzyme. Formation of the active enzyme involves a self-maturation process in which the active site pyruvoyl group is generated from an internal serine residue via an autocatalytic post-translational modification. Two non-identical subunits are generated from the proenzyme in this reaction, and the pyruvate is formed at the N-terminus of the alpha chain, which is derived from the carboxyl end of the proenzyme. The autoendoproteolytic cleavage occurs by a canonical serine protease mechanism, in which the side chain hydroxyl group of the serine supplies its oxygen atom to form the C-terminus of the beta chain, while the remainder of the serine residue undergoes an oxidative deamination to produce ammonia and the pyruvoyl prosthetic group on the alpha chain. During this reaction, the Ser that is part of the protease active site of the proenzyme becomes the pyruvoyl prosthetic group, which constitutes an essential element of the active site of the mature decarboxylase.</text>
</comment>
<comment type="pathway">
    <text evidence="1">Lipid metabolism.</text>
</comment>
<gene>
    <name evidence="12 13" type="primary">psd</name>
    <name evidence="13" type="ORF">CleRT_01240</name>
</gene>
<keyword evidence="8 12" id="KW-0594">Phospholipid biosynthesis</keyword>
<feature type="active site" description="Charge relay system; for autoendoproteolytic cleavage activity" evidence="12">
    <location>
        <position position="85"/>
    </location>
</feature>
<feature type="chain" id="PRO_5044936702" description="Phosphatidylserine decarboxylase beta chain" evidence="12">
    <location>
        <begin position="1"/>
        <end position="244"/>
    </location>
</feature>
<dbReference type="RefSeq" id="WP_048874803.1">
    <property type="nucleotide sequence ID" value="NZ_CP011126.1"/>
</dbReference>
<dbReference type="InterPro" id="IPR003817">
    <property type="entry name" value="PS_Dcarbxylase"/>
</dbReference>
<dbReference type="PANTHER" id="PTHR10067:SF6">
    <property type="entry name" value="PHOSPHATIDYLSERINE DECARBOXYLASE PROENZYME, MITOCHONDRIAL"/>
    <property type="match status" value="1"/>
</dbReference>
<keyword evidence="14" id="KW-1185">Reference proteome</keyword>
<reference evidence="13 14" key="1">
    <citation type="journal article" date="2015" name="Genome Biol. Evol.">
        <title>Distinctive Genome Reduction Rates Revealed by Genomic Analyses of Two Coxiella-Like Endosymbionts in Ticks.</title>
        <authorList>
            <person name="Gottlieb Y."/>
            <person name="Lalzar I."/>
            <person name="Klasson L."/>
        </authorList>
    </citation>
    <scope>NUCLEOTIDE SEQUENCE [LARGE SCALE GENOMIC DNA]</scope>
    <source>
        <strain evidence="13 14">CRt</strain>
    </source>
</reference>
<keyword evidence="4 12" id="KW-0210">Decarboxylase</keyword>
<feature type="active site" description="Charge relay system; for autoendoproteolytic cleavage activity" evidence="12">
    <location>
        <position position="245"/>
    </location>
</feature>
<evidence type="ECO:0000256" key="6">
    <source>
        <dbReference type="ARBA" id="ARBA00023136"/>
    </source>
</evidence>
<proteinExistence type="inferred from homology"/>
<evidence type="ECO:0000313" key="14">
    <source>
        <dbReference type="Proteomes" id="UP000063965"/>
    </source>
</evidence>
<dbReference type="NCBIfam" id="TIGR00163">
    <property type="entry name" value="PS_decarb"/>
    <property type="match status" value="1"/>
</dbReference>
<accession>A0ABN4HP47</accession>
<comment type="similarity">
    <text evidence="12">Belongs to the phosphatidylserine decarboxylase family. PSD-B subfamily. Prokaryotic type I sub-subfamily.</text>
</comment>
<keyword evidence="11 12" id="KW-0670">Pyruvate</keyword>
<keyword evidence="10 12" id="KW-1208">Phospholipid metabolism</keyword>
<dbReference type="InterPro" id="IPR033178">
    <property type="entry name" value="PSD_type1_pro"/>
</dbReference>
<keyword evidence="5 12" id="KW-0443">Lipid metabolism</keyword>
<evidence type="ECO:0000256" key="9">
    <source>
        <dbReference type="ARBA" id="ARBA00023239"/>
    </source>
</evidence>
<evidence type="ECO:0000256" key="7">
    <source>
        <dbReference type="ARBA" id="ARBA00023145"/>
    </source>
</evidence>
<dbReference type="PANTHER" id="PTHR10067">
    <property type="entry name" value="PHOSPHATIDYLSERINE DECARBOXYLASE"/>
    <property type="match status" value="1"/>
</dbReference>
<dbReference type="Proteomes" id="UP000063965">
    <property type="component" value="Chromosome"/>
</dbReference>
<dbReference type="InterPro" id="IPR033177">
    <property type="entry name" value="PSD-B"/>
</dbReference>
<evidence type="ECO:0000256" key="11">
    <source>
        <dbReference type="ARBA" id="ARBA00023317"/>
    </source>
</evidence>
<keyword evidence="3 12" id="KW-0444">Lipid biosynthesis</keyword>
<sequence>MSKLPKYLLQHTLSRIVGWLADRRWGSITRAIIRLFICCYGVNMQEAKNPDIQSYSSFNAFFTRYLNPTLRLITTDSKAVASPVDGIISEIGQLKGETILQAKKHSYTVTDLLGGSTEQAKPFQGGAYFTAYLAPKDYHRIHMPIDGHLLEMVHIPGRLFPVNPFLVQTIPRLFARNERVVCLFETRVGPMAVVIVGATLVSSINTVWYGTVTPPTQRAISVWDYRENNINLARGDELGHFKMGSTVILLFPFRGVQWESHWQTNSRIFFGEKIGTLLA</sequence>
<feature type="site" description="Cleavage (non-hydrolytic); by autocatalysis" evidence="12">
    <location>
        <begin position="244"/>
        <end position="245"/>
    </location>
</feature>
<feature type="active site" description="Charge relay system; for autoendoproteolytic cleavage activity" evidence="12">
    <location>
        <position position="142"/>
    </location>
</feature>
<comment type="subunit">
    <text evidence="12">Heterodimer of a large membrane-associated beta subunit and a small pyruvoyl-containing alpha subunit.</text>
</comment>
<dbReference type="EC" id="4.1.1.65" evidence="12"/>
<comment type="function">
    <text evidence="12">Catalyzes the formation of phosphatidylethanolamine (PtdEtn) from phosphatidylserine (PtdSer).</text>
</comment>
<evidence type="ECO:0000313" key="13">
    <source>
        <dbReference type="EMBL" id="AKQ33192.1"/>
    </source>
</evidence>
<dbReference type="HAMAP" id="MF_00662">
    <property type="entry name" value="PS_decarb_PSD_B_type1"/>
    <property type="match status" value="1"/>
</dbReference>
<evidence type="ECO:0000256" key="1">
    <source>
        <dbReference type="ARBA" id="ARBA00005189"/>
    </source>
</evidence>
<feature type="chain" id="PRO_5044936701" description="Phosphatidylserine decarboxylase alpha chain" evidence="12">
    <location>
        <begin position="245"/>
        <end position="279"/>
    </location>
</feature>